<dbReference type="SUPFAM" id="SSF52540">
    <property type="entry name" value="P-loop containing nucleoside triphosphate hydrolases"/>
    <property type="match status" value="1"/>
</dbReference>
<dbReference type="GO" id="GO:0006355">
    <property type="term" value="P:regulation of DNA-templated transcription"/>
    <property type="evidence" value="ECO:0007669"/>
    <property type="project" value="InterPro"/>
</dbReference>
<dbReference type="Proteomes" id="UP000182977">
    <property type="component" value="Chromosome I"/>
</dbReference>
<dbReference type="GO" id="GO:0004016">
    <property type="term" value="F:adenylate cyclase activity"/>
    <property type="evidence" value="ECO:0007669"/>
    <property type="project" value="TreeGrafter"/>
</dbReference>
<dbReference type="SUPFAM" id="SSF48452">
    <property type="entry name" value="TPR-like"/>
    <property type="match status" value="1"/>
</dbReference>
<dbReference type="PROSITE" id="PS50043">
    <property type="entry name" value="HTH_LUXR_2"/>
    <property type="match status" value="1"/>
</dbReference>
<accession>A0A1H2KN88</accession>
<feature type="domain" description="HTH luxR-type" evidence="3">
    <location>
        <begin position="890"/>
        <end position="956"/>
    </location>
</feature>
<dbReference type="SUPFAM" id="SSF46894">
    <property type="entry name" value="C-terminal effector domain of the bipartite response regulators"/>
    <property type="match status" value="1"/>
</dbReference>
<evidence type="ECO:0000259" key="3">
    <source>
        <dbReference type="PROSITE" id="PS50043"/>
    </source>
</evidence>
<dbReference type="EMBL" id="LT629791">
    <property type="protein sequence ID" value="SDU70139.1"/>
    <property type="molecule type" value="Genomic_DNA"/>
</dbReference>
<gene>
    <name evidence="4" type="ORF">SAMN04488563_4046</name>
</gene>
<name>A0A1H2KN88_9ACTN</name>
<dbReference type="InterPro" id="IPR041664">
    <property type="entry name" value="AAA_16"/>
</dbReference>
<dbReference type="GO" id="GO:0003677">
    <property type="term" value="F:DNA binding"/>
    <property type="evidence" value="ECO:0007669"/>
    <property type="project" value="InterPro"/>
</dbReference>
<dbReference type="AlphaFoldDB" id="A0A1H2KN88"/>
<dbReference type="SMART" id="SM00421">
    <property type="entry name" value="HTH_LUXR"/>
    <property type="match status" value="1"/>
</dbReference>
<dbReference type="GO" id="GO:0005737">
    <property type="term" value="C:cytoplasm"/>
    <property type="evidence" value="ECO:0007669"/>
    <property type="project" value="TreeGrafter"/>
</dbReference>
<sequence>MIDGRTGTGGVVSPVMVGRGDELAAVVAALSRSPAVIVVEGEAGIGKSRLVTEVLRHPDVSRRRHLVGRCHQIREPFPLGAIVEAVRRLGDDLRGFRLGPVAGALRPLLPEVADSLPLPPEPLDDRTAEQHRVFRGLVEVLEAAGPAVLVLEDLQYADPKTADFLAYLLAEPPPRLAVVLTLRREDADPTLRSVLSAVPVHGQVVLRGLTTAESGELAAAILDTDRLSDEFASYIRERTAGLPFAIEELLALVRANGKLVHHDGQWSRRALRELRVPRRIVDATMARIDRLPAGARRIAEAAAVLQSPQPDRILIAVADEPDPVDALEAAVGSGLIVEREGSLGFRHLLAAQAVLDSLGGLRRQQLHDRAATALLALGHPPLGQVAHHLWQAGRLAEWTDAAQRAAEQAVELGDDDEAVRLLRAVLREAPLTPEQRGAVAARLAWAALDTLHASEIVEPLTEVLDEDLPAAIRGELRILLAMALGQAGQDIERQRELFRAALGDLAHRPDLRAWAMVGLGVSTTAEVSPDEDRRWLTEAAGLVDQIDDPLLQAFVLGRTGSMLLDTGDPSWRDLTDRVLRLTDERPRQRREASAYYSLGLAATYAGQLEPARLLLTKALEAPVTQHNRRLEMIVRSGLAVLRFLRGEWDGLHLDIARLRPEVTDHYGRMDLELAAGSLALARGDRDEGRALLERATAAAAETATLEVLPLGTAGLVRSALADGEIDRAIGQVDRLLDILRAKGALLPSLGWALPDVVAALVAADRTDHATDLLDEVGVALGAMEAPILAPAAAEAGAMLALAAGSRGGPADVVLAAAAAYREAAAPYAAALATERAAALLLSTGHDRAPDVVLGAATMYDGLGATGDRARLAALAQGHGIELPRRHRGGRRAYGGLLSPREREVATLAASGRTNNEIAEDLFISRHTVEKHLGAAMRKLGVRSRTALAHQWAESSKNGGFP</sequence>
<dbReference type="Gene3D" id="1.25.40.10">
    <property type="entry name" value="Tetratricopeptide repeat domain"/>
    <property type="match status" value="1"/>
</dbReference>
<proteinExistence type="predicted"/>
<dbReference type="GO" id="GO:0005524">
    <property type="term" value="F:ATP binding"/>
    <property type="evidence" value="ECO:0007669"/>
    <property type="project" value="UniProtKB-KW"/>
</dbReference>
<dbReference type="InterPro" id="IPR000792">
    <property type="entry name" value="Tscrpt_reg_LuxR_C"/>
</dbReference>
<dbReference type="CDD" id="cd06170">
    <property type="entry name" value="LuxR_C_like"/>
    <property type="match status" value="1"/>
</dbReference>
<keyword evidence="2" id="KW-0067">ATP-binding</keyword>
<dbReference type="RefSeq" id="WP_152690797.1">
    <property type="nucleotide sequence ID" value="NZ_KQ061233.1"/>
</dbReference>
<dbReference type="PANTHER" id="PTHR16305:SF35">
    <property type="entry name" value="TRANSCRIPTIONAL ACTIVATOR DOMAIN"/>
    <property type="match status" value="1"/>
</dbReference>
<evidence type="ECO:0000313" key="4">
    <source>
        <dbReference type="EMBL" id="SDU70139.1"/>
    </source>
</evidence>
<dbReference type="PROSITE" id="PS00622">
    <property type="entry name" value="HTH_LUXR_1"/>
    <property type="match status" value="1"/>
</dbReference>
<dbReference type="STRING" id="419479.SAMN04488563_4046"/>
<keyword evidence="1" id="KW-0547">Nucleotide-binding</keyword>
<dbReference type="InterPro" id="IPR027417">
    <property type="entry name" value="P-loop_NTPase"/>
</dbReference>
<dbReference type="Gene3D" id="1.10.10.10">
    <property type="entry name" value="Winged helix-like DNA-binding domain superfamily/Winged helix DNA-binding domain"/>
    <property type="match status" value="1"/>
</dbReference>
<dbReference type="Pfam" id="PF00196">
    <property type="entry name" value="GerE"/>
    <property type="match status" value="1"/>
</dbReference>
<keyword evidence="5" id="KW-1185">Reference proteome</keyword>
<organism evidence="4 5">
    <name type="scientific">Jiangella alkaliphila</name>
    <dbReference type="NCBI Taxonomy" id="419479"/>
    <lineage>
        <taxon>Bacteria</taxon>
        <taxon>Bacillati</taxon>
        <taxon>Actinomycetota</taxon>
        <taxon>Actinomycetes</taxon>
        <taxon>Jiangellales</taxon>
        <taxon>Jiangellaceae</taxon>
        <taxon>Jiangella</taxon>
    </lineage>
</organism>
<dbReference type="InterPro" id="IPR016032">
    <property type="entry name" value="Sig_transdc_resp-reg_C-effctor"/>
</dbReference>
<dbReference type="Pfam" id="PF13191">
    <property type="entry name" value="AAA_16"/>
    <property type="match status" value="1"/>
</dbReference>
<dbReference type="PANTHER" id="PTHR16305">
    <property type="entry name" value="TESTICULAR SOLUBLE ADENYLYL CYCLASE"/>
    <property type="match status" value="1"/>
</dbReference>
<dbReference type="OrthoDB" id="5476461at2"/>
<dbReference type="InterPro" id="IPR036388">
    <property type="entry name" value="WH-like_DNA-bd_sf"/>
</dbReference>
<reference evidence="5" key="1">
    <citation type="submission" date="2016-10" db="EMBL/GenBank/DDBJ databases">
        <authorList>
            <person name="Varghese N."/>
            <person name="Submissions S."/>
        </authorList>
    </citation>
    <scope>NUCLEOTIDE SEQUENCE [LARGE SCALE GENOMIC DNA]</scope>
    <source>
        <strain evidence="5">DSM 45079</strain>
    </source>
</reference>
<evidence type="ECO:0000313" key="5">
    <source>
        <dbReference type="Proteomes" id="UP000182977"/>
    </source>
</evidence>
<dbReference type="PRINTS" id="PR00038">
    <property type="entry name" value="HTHLUXR"/>
</dbReference>
<dbReference type="Gene3D" id="3.40.50.300">
    <property type="entry name" value="P-loop containing nucleotide triphosphate hydrolases"/>
    <property type="match status" value="1"/>
</dbReference>
<dbReference type="InterPro" id="IPR011990">
    <property type="entry name" value="TPR-like_helical_dom_sf"/>
</dbReference>
<evidence type="ECO:0000256" key="1">
    <source>
        <dbReference type="ARBA" id="ARBA00022741"/>
    </source>
</evidence>
<evidence type="ECO:0000256" key="2">
    <source>
        <dbReference type="ARBA" id="ARBA00022840"/>
    </source>
</evidence>
<protein>
    <submittedName>
        <fullName evidence="4">AAA ATPase domain-containing protein</fullName>
    </submittedName>
</protein>